<sequence length="105" mass="11651">MLFSELLPTVSQLSHQDKLRLIHFLLLAVAEEDGCRLEPAQESSEENSLLHQLSSTEAVVWSPQADSDAVQALSNLLVAAQEYDRASMGNYRNSSKFEGRSCLID</sequence>
<evidence type="ECO:0000313" key="1">
    <source>
        <dbReference type="EMBL" id="MBE9116895.1"/>
    </source>
</evidence>
<keyword evidence="2" id="KW-1185">Reference proteome</keyword>
<dbReference type="Proteomes" id="UP000654482">
    <property type="component" value="Unassembled WGS sequence"/>
</dbReference>
<name>A0A8J7JBK2_9CYAN</name>
<accession>A0A8J7JBK2</accession>
<evidence type="ECO:0000313" key="2">
    <source>
        <dbReference type="Proteomes" id="UP000654482"/>
    </source>
</evidence>
<reference evidence="1" key="1">
    <citation type="submission" date="2020-10" db="EMBL/GenBank/DDBJ databases">
        <authorList>
            <person name="Castelo-Branco R."/>
            <person name="Eusebio N."/>
            <person name="Adriana R."/>
            <person name="Vieira A."/>
            <person name="Brugerolle De Fraissinette N."/>
            <person name="Rezende De Castro R."/>
            <person name="Schneider M.P."/>
            <person name="Vasconcelos V."/>
            <person name="Leao P.N."/>
        </authorList>
    </citation>
    <scope>NUCLEOTIDE SEQUENCE</scope>
    <source>
        <strain evidence="1">LEGE 07157</strain>
    </source>
</reference>
<organism evidence="1 2">
    <name type="scientific">Lusitaniella coriacea LEGE 07157</name>
    <dbReference type="NCBI Taxonomy" id="945747"/>
    <lineage>
        <taxon>Bacteria</taxon>
        <taxon>Bacillati</taxon>
        <taxon>Cyanobacteriota</taxon>
        <taxon>Cyanophyceae</taxon>
        <taxon>Spirulinales</taxon>
        <taxon>Lusitaniellaceae</taxon>
        <taxon>Lusitaniella</taxon>
    </lineage>
</organism>
<protein>
    <submittedName>
        <fullName evidence="1">Uncharacterized protein</fullName>
    </submittedName>
</protein>
<gene>
    <name evidence="1" type="ORF">IQ249_13390</name>
</gene>
<comment type="caution">
    <text evidence="1">The sequence shown here is derived from an EMBL/GenBank/DDBJ whole genome shotgun (WGS) entry which is preliminary data.</text>
</comment>
<dbReference type="AlphaFoldDB" id="A0A8J7JBK2"/>
<dbReference type="EMBL" id="JADEWZ010000018">
    <property type="protein sequence ID" value="MBE9116895.1"/>
    <property type="molecule type" value="Genomic_DNA"/>
</dbReference>
<proteinExistence type="predicted"/>